<reference evidence="2" key="1">
    <citation type="submission" date="2022-10" db="EMBL/GenBank/DDBJ databases">
        <title>Culturing micro-colonial fungi from biological soil crusts in the Mojave desert and describing Neophaeococcomyces mojavensis, and introducing the new genera and species Taxawa tesnikishii.</title>
        <authorList>
            <person name="Kurbessoian T."/>
            <person name="Stajich J.E."/>
        </authorList>
    </citation>
    <scope>NUCLEOTIDE SEQUENCE</scope>
    <source>
        <strain evidence="2">TK_1</strain>
    </source>
</reference>
<dbReference type="EMBL" id="JAPDRL010000003">
    <property type="protein sequence ID" value="KAJ9669350.1"/>
    <property type="molecule type" value="Genomic_DNA"/>
</dbReference>
<gene>
    <name evidence="2" type="ORF">H2201_000702</name>
</gene>
<keyword evidence="3" id="KW-1185">Reference proteome</keyword>
<comment type="caution">
    <text evidence="2">The sequence shown here is derived from an EMBL/GenBank/DDBJ whole genome shotgun (WGS) entry which is preliminary data.</text>
</comment>
<evidence type="ECO:0000313" key="2">
    <source>
        <dbReference type="EMBL" id="KAJ9669350.1"/>
    </source>
</evidence>
<feature type="region of interest" description="Disordered" evidence="1">
    <location>
        <begin position="309"/>
        <end position="337"/>
    </location>
</feature>
<proteinExistence type="predicted"/>
<accession>A0ABQ9P496</accession>
<name>A0ABQ9P496_9PEZI</name>
<evidence type="ECO:0000313" key="3">
    <source>
        <dbReference type="Proteomes" id="UP001172684"/>
    </source>
</evidence>
<evidence type="ECO:0000256" key="1">
    <source>
        <dbReference type="SAM" id="MobiDB-lite"/>
    </source>
</evidence>
<protein>
    <recommendedName>
        <fullName evidence="4">Up-regulated during septation protein 1 domain-containing protein</fullName>
    </recommendedName>
</protein>
<organism evidence="2 3">
    <name type="scientific">Coniosporium apollinis</name>
    <dbReference type="NCBI Taxonomy" id="61459"/>
    <lineage>
        <taxon>Eukaryota</taxon>
        <taxon>Fungi</taxon>
        <taxon>Dikarya</taxon>
        <taxon>Ascomycota</taxon>
        <taxon>Pezizomycotina</taxon>
        <taxon>Dothideomycetes</taxon>
        <taxon>Dothideomycetes incertae sedis</taxon>
        <taxon>Coniosporium</taxon>
    </lineage>
</organism>
<sequence length="453" mass="49354">MTLPCPLPVVEETLSPYIHTRQDTIRIRQLLTESLASNLPSGNTHLSYLTLTSPPADLAAAAPNGNLSGLRKRYIEALQANVAAREQFNTVTAELNELREVKLKDEEPSLGLGSGQEELRNYMSLLRQRRRYEKLQVIQQSLDELASTSSSATRADVKAMITETIGESPEPPHAHPRQDDGASSIEQLTFRMKEEVLAAKQRMDLANRTQARIQQHASSHGNPSLEAQVDALRRARDELVNWIEGELAKISEDSSATIDPDPRQNGRDPGTNGGKLPPDAQPYLARIQEAYGQYVAARQSIIATIEATRHEPQQPGSPQKTTPHPAPIKAPKSADSRDTKAYDALPYFPHLLQISQDERSLLQQSTYLRRQLSAATAENAKLIDRLADESHLVTPGAKDAKAWAAAASVASESTNAIVTEHLESGEQAIASADGALAEMNARRNALAGFAGGV</sequence>
<evidence type="ECO:0008006" key="4">
    <source>
        <dbReference type="Google" id="ProtNLM"/>
    </source>
</evidence>
<feature type="region of interest" description="Disordered" evidence="1">
    <location>
        <begin position="251"/>
        <end position="280"/>
    </location>
</feature>
<dbReference type="Proteomes" id="UP001172684">
    <property type="component" value="Unassembled WGS sequence"/>
</dbReference>